<organism evidence="1 2">
    <name type="scientific">Novymonas esmeraldas</name>
    <dbReference type="NCBI Taxonomy" id="1808958"/>
    <lineage>
        <taxon>Eukaryota</taxon>
        <taxon>Discoba</taxon>
        <taxon>Euglenozoa</taxon>
        <taxon>Kinetoplastea</taxon>
        <taxon>Metakinetoplastina</taxon>
        <taxon>Trypanosomatida</taxon>
        <taxon>Trypanosomatidae</taxon>
        <taxon>Novymonas</taxon>
    </lineage>
</organism>
<evidence type="ECO:0000313" key="2">
    <source>
        <dbReference type="Proteomes" id="UP001430356"/>
    </source>
</evidence>
<sequence>MSRQWTPNPTACQAGYVGQMPRTVPASSAQGIPLAFGTGGAHAGVYTAPPPQTGGRNYGAEAVSPTYYEDERYTSSAPGQYARGHETAGPYSNAVRAGDMPHFYPAMNANPTVSAQPSDGACPYYEDRTDRRGRVRRCLGRCKQRREDIIERRADRRKRRGGPLVTLVGRFADLAVDIHKRTQGSKQE</sequence>
<proteinExistence type="predicted"/>
<dbReference type="Proteomes" id="UP001430356">
    <property type="component" value="Unassembled WGS sequence"/>
</dbReference>
<gene>
    <name evidence="1" type="ORF">NESM_000261200</name>
</gene>
<keyword evidence="2" id="KW-1185">Reference proteome</keyword>
<dbReference type="EMBL" id="JAECZO010000022">
    <property type="protein sequence ID" value="KAK7201936.1"/>
    <property type="molecule type" value="Genomic_DNA"/>
</dbReference>
<dbReference type="AlphaFoldDB" id="A0AAW0F977"/>
<accession>A0AAW0F977</accession>
<protein>
    <submittedName>
        <fullName evidence="1">Uncharacterized protein</fullName>
    </submittedName>
</protein>
<comment type="caution">
    <text evidence="1">The sequence shown here is derived from an EMBL/GenBank/DDBJ whole genome shotgun (WGS) entry which is preliminary data.</text>
</comment>
<evidence type="ECO:0000313" key="1">
    <source>
        <dbReference type="EMBL" id="KAK7201936.1"/>
    </source>
</evidence>
<reference evidence="1 2" key="1">
    <citation type="journal article" date="2021" name="MBio">
        <title>A New Model Trypanosomatid, Novymonas esmeraldas: Genomic Perception of Its 'Candidatus Pandoraea novymonadis' Endosymbiont.</title>
        <authorList>
            <person name="Zakharova A."/>
            <person name="Saura A."/>
            <person name="Butenko A."/>
            <person name="Podesvova L."/>
            <person name="Warmusova S."/>
            <person name="Kostygov A.Y."/>
            <person name="Nenarokova A."/>
            <person name="Lukes J."/>
            <person name="Opperdoes F.R."/>
            <person name="Yurchenko V."/>
        </authorList>
    </citation>
    <scope>NUCLEOTIDE SEQUENCE [LARGE SCALE GENOMIC DNA]</scope>
    <source>
        <strain evidence="1 2">E262AT.01</strain>
    </source>
</reference>
<name>A0AAW0F977_9TRYP</name>